<organism evidence="3">
    <name type="scientific">uncultured Caudovirales phage</name>
    <dbReference type="NCBI Taxonomy" id="2100421"/>
    <lineage>
        <taxon>Viruses</taxon>
        <taxon>Duplodnaviria</taxon>
        <taxon>Heunggongvirae</taxon>
        <taxon>Uroviricota</taxon>
        <taxon>Caudoviricetes</taxon>
        <taxon>Peduoviridae</taxon>
        <taxon>Maltschvirus</taxon>
        <taxon>Maltschvirus maltsch</taxon>
    </lineage>
</organism>
<evidence type="ECO:0000256" key="1">
    <source>
        <dbReference type="ARBA" id="ARBA00004328"/>
    </source>
</evidence>
<evidence type="ECO:0000313" key="6">
    <source>
        <dbReference type="EMBL" id="CAB5227349.1"/>
    </source>
</evidence>
<dbReference type="EMBL" id="LR797374">
    <property type="protein sequence ID" value="CAB4211345.1"/>
    <property type="molecule type" value="Genomic_DNA"/>
</dbReference>
<keyword evidence="2" id="KW-0946">Virion</keyword>
<proteinExistence type="predicted"/>
<comment type="subcellular location">
    <subcellularLocation>
        <location evidence="1">Virion</location>
    </subcellularLocation>
</comment>
<evidence type="ECO:0008006" key="7">
    <source>
        <dbReference type="Google" id="ProtNLM"/>
    </source>
</evidence>
<dbReference type="EMBL" id="LR797030">
    <property type="protein sequence ID" value="CAB4182615.1"/>
    <property type="molecule type" value="Genomic_DNA"/>
</dbReference>
<dbReference type="EMBL" id="LR798376">
    <property type="protein sequence ID" value="CAB5227349.1"/>
    <property type="molecule type" value="Genomic_DNA"/>
</dbReference>
<sequence>MSITSENRVSGPYSANGATTVFAFSFAVQSAADLKVVQALDGLETELTTGFTISVNADQVVSPGGSITFSVAPASPKTITLTSDVAYTQPTVLTKFGGFYPSVINGALDRIVMLIQQLKDLTGRSLRLPVSAASGVSTELPVPESQKLIGWNETETGLQNFDSSALATLTAYGTANADQFTGDGTTVAFTLSDNPVVIANLDVSVGGVVQLPTTDYTLSGTTLTFTTAPPNSAPILARYMRGLPQSSADAAGTSYVPSGSGAVTTTVQSKLRQFVTPEDFGAAGDGTTDDSAAIRAACAALSNYGTVLFAAGKRYRFEHTQVNPYTGVGTQAGYVFNGKTGIRVLAQGATFVTTTVNNAVLGLFTFYDCTDCVTYGGTSEGSYTPDSVWTGAYVAFMGLSKNCRVEQGSQRGGYGLAVIIDRTSAVSGSAANEPVDCFVSGHVQGTRRLCMFLGAGAGHRVDVRAGDVSRFYIEGIRGLTGSVTIRNTDTGYTNEKILIAGSNASVTENVDLLLDCDFAAANFVRFQSQDTSAISFKKIKLRGRVSGVPSSTAVSLGVSSGAATVTYSDIDLSDLQVTVLSGAVRAVYVIPSHAITMRNITLPRVVTSGGTGNVVQIDNTAAATISGLSVPPNFYWRSTDAGSNLLFYSASGTVGSMSIGDGGVFDYAGSGASPVQITNASGLMVGKFRMAQNKTFYVLGSINVAPYIGDQLSQGFAPAGAFVNATDYSGISSFLATSGSATITSLSRIVPGQVITIMFNGGTQSFTDGANMLLNGNFGPATSGDVLKLVCIDPPSGGPLATSTMAEVSRSVN</sequence>
<reference evidence="3" key="1">
    <citation type="submission" date="2020-05" db="EMBL/GenBank/DDBJ databases">
        <authorList>
            <person name="Chiriac C."/>
            <person name="Salcher M."/>
            <person name="Ghai R."/>
            <person name="Kavagutti S V."/>
        </authorList>
    </citation>
    <scope>NUCLEOTIDE SEQUENCE</scope>
</reference>
<dbReference type="Gene3D" id="2.160.20.10">
    <property type="entry name" value="Single-stranded right-handed beta-helix, Pectin lyase-like"/>
    <property type="match status" value="1"/>
</dbReference>
<accession>A0A6J5QP64</accession>
<evidence type="ECO:0000256" key="2">
    <source>
        <dbReference type="ARBA" id="ARBA00022844"/>
    </source>
</evidence>
<dbReference type="SUPFAM" id="SSF51126">
    <property type="entry name" value="Pectin lyase-like"/>
    <property type="match status" value="1"/>
</dbReference>
<dbReference type="GO" id="GO:0044423">
    <property type="term" value="C:virion component"/>
    <property type="evidence" value="ECO:0007669"/>
    <property type="project" value="UniProtKB-KW"/>
</dbReference>
<dbReference type="GO" id="GO:0019058">
    <property type="term" value="P:viral life cycle"/>
    <property type="evidence" value="ECO:0007669"/>
    <property type="project" value="UniProtKB-ARBA"/>
</dbReference>
<dbReference type="EMBL" id="LR797268">
    <property type="protein sequence ID" value="CAB4197259.1"/>
    <property type="molecule type" value="Genomic_DNA"/>
</dbReference>
<evidence type="ECO:0000313" key="5">
    <source>
        <dbReference type="EMBL" id="CAB4211345.1"/>
    </source>
</evidence>
<dbReference type="InterPro" id="IPR011050">
    <property type="entry name" value="Pectin_lyase_fold/virulence"/>
</dbReference>
<dbReference type="GO" id="GO:0051701">
    <property type="term" value="P:biological process involved in interaction with host"/>
    <property type="evidence" value="ECO:0007669"/>
    <property type="project" value="UniProtKB-ARBA"/>
</dbReference>
<name>A0A6J5QP64_9CAUD</name>
<evidence type="ECO:0000313" key="3">
    <source>
        <dbReference type="EMBL" id="CAB4182615.1"/>
    </source>
</evidence>
<evidence type="ECO:0000313" key="4">
    <source>
        <dbReference type="EMBL" id="CAB4197259.1"/>
    </source>
</evidence>
<gene>
    <name evidence="3" type="ORF">UFOVP1077_14</name>
    <name evidence="4" type="ORF">UFOVP1316_2</name>
    <name evidence="5" type="ORF">UFOVP1428_11</name>
    <name evidence="6" type="ORF">UFOVP1526_33</name>
</gene>
<protein>
    <recommendedName>
        <fullName evidence="7">Pectate lyase superfamily protein</fullName>
    </recommendedName>
</protein>
<dbReference type="InterPro" id="IPR012334">
    <property type="entry name" value="Pectin_lyas_fold"/>
</dbReference>